<proteinExistence type="predicted"/>
<dbReference type="GO" id="GO:0000160">
    <property type="term" value="P:phosphorelay signal transduction system"/>
    <property type="evidence" value="ECO:0007669"/>
    <property type="project" value="InterPro"/>
</dbReference>
<dbReference type="CDD" id="cd00088">
    <property type="entry name" value="HPT"/>
    <property type="match status" value="1"/>
</dbReference>
<evidence type="ECO:0000259" key="6">
    <source>
        <dbReference type="PROSITE" id="PS50894"/>
    </source>
</evidence>
<feature type="domain" description="Response regulatory" evidence="5">
    <location>
        <begin position="147"/>
        <end position="260"/>
    </location>
</feature>
<keyword evidence="1 3" id="KW-0597">Phosphoprotein</keyword>
<evidence type="ECO:0000256" key="3">
    <source>
        <dbReference type="PROSITE-ProRule" id="PRU00169"/>
    </source>
</evidence>
<dbReference type="SUPFAM" id="SSF47226">
    <property type="entry name" value="Histidine-containing phosphotransfer domain, HPT domain"/>
    <property type="match status" value="1"/>
</dbReference>
<dbReference type="PANTHER" id="PTHR44591">
    <property type="entry name" value="STRESS RESPONSE REGULATOR PROTEIN 1"/>
    <property type="match status" value="1"/>
</dbReference>
<organism evidence="7 8">
    <name type="scientific">Halobacteriovorax marinus</name>
    <dbReference type="NCBI Taxonomy" id="97084"/>
    <lineage>
        <taxon>Bacteria</taxon>
        <taxon>Pseudomonadati</taxon>
        <taxon>Bdellovibrionota</taxon>
        <taxon>Bacteriovoracia</taxon>
        <taxon>Bacteriovoracales</taxon>
        <taxon>Halobacteriovoraceae</taxon>
        <taxon>Halobacteriovorax</taxon>
    </lineage>
</organism>
<dbReference type="Pfam" id="PF00072">
    <property type="entry name" value="Response_reg"/>
    <property type="match status" value="1"/>
</dbReference>
<sequence length="317" mass="36372">MIDDSMKEDFYIEALEMFEMAEVGLLNIDRGEGFEENFNLIFRSFHNLKGAAGMFDLQALQAHMHKLETLFEETKSECRLSKVQIDFFLDGVDCAKLLLEGKESSFSFVDHMTDLNDVKLNAKVHEEKVEKAHKEIDLFEDRKNQSLIFVVDDEPVIVEILTDALQNADCKIVGFNSGKELLENLDQNPDLILSDIKMPELDGLNLLKRLSEIRMDLPLIFISGYITKDAMVEALSLGAQGFVEKPIDIDYVKKITSLVIRRYKAHKLLNKSIDYMLYQFSDLDSYLEESGKENIRKSLKNDLESILEQRKILKAVS</sequence>
<dbReference type="Pfam" id="PF01627">
    <property type="entry name" value="Hpt"/>
    <property type="match status" value="1"/>
</dbReference>
<accession>A0A1Y5F9E2</accession>
<evidence type="ECO:0000256" key="2">
    <source>
        <dbReference type="PROSITE-ProRule" id="PRU00110"/>
    </source>
</evidence>
<dbReference type="InterPro" id="IPR050595">
    <property type="entry name" value="Bact_response_regulator"/>
</dbReference>
<protein>
    <recommendedName>
        <fullName evidence="9">Response regulatory domain-containing protein</fullName>
    </recommendedName>
</protein>
<evidence type="ECO:0000256" key="1">
    <source>
        <dbReference type="ARBA" id="ARBA00022553"/>
    </source>
</evidence>
<dbReference type="GO" id="GO:0004672">
    <property type="term" value="F:protein kinase activity"/>
    <property type="evidence" value="ECO:0007669"/>
    <property type="project" value="UniProtKB-ARBA"/>
</dbReference>
<dbReference type="AlphaFoldDB" id="A0A1Y5F9E2"/>
<keyword evidence="4" id="KW-0175">Coiled coil</keyword>
<dbReference type="InterPro" id="IPR008207">
    <property type="entry name" value="Sig_transdc_His_kin_Hpt_dom"/>
</dbReference>
<evidence type="ECO:0000313" key="7">
    <source>
        <dbReference type="EMBL" id="OUR96121.1"/>
    </source>
</evidence>
<dbReference type="Proteomes" id="UP000196531">
    <property type="component" value="Unassembled WGS sequence"/>
</dbReference>
<dbReference type="SMART" id="SM00448">
    <property type="entry name" value="REC"/>
    <property type="match status" value="1"/>
</dbReference>
<feature type="modified residue" description="4-aspartylphosphate" evidence="3">
    <location>
        <position position="195"/>
    </location>
</feature>
<dbReference type="PANTHER" id="PTHR44591:SF3">
    <property type="entry name" value="RESPONSE REGULATORY DOMAIN-CONTAINING PROTEIN"/>
    <property type="match status" value="1"/>
</dbReference>
<feature type="modified residue" description="Phosphohistidine" evidence="2">
    <location>
        <position position="46"/>
    </location>
</feature>
<dbReference type="InterPro" id="IPR001789">
    <property type="entry name" value="Sig_transdc_resp-reg_receiver"/>
</dbReference>
<feature type="domain" description="HPt" evidence="6">
    <location>
        <begin position="1"/>
        <end position="102"/>
    </location>
</feature>
<evidence type="ECO:0000259" key="5">
    <source>
        <dbReference type="PROSITE" id="PS50110"/>
    </source>
</evidence>
<feature type="coiled-coil region" evidence="4">
    <location>
        <begin position="115"/>
        <end position="142"/>
    </location>
</feature>
<reference evidence="8" key="1">
    <citation type="journal article" date="2017" name="Proc. Natl. Acad. Sci. U.S.A.">
        <title>Simulation of Deepwater Horizon oil plume reveals substrate specialization within a complex community of hydrocarbon-degraders.</title>
        <authorList>
            <person name="Hu P."/>
            <person name="Dubinsky E.A."/>
            <person name="Probst A.J."/>
            <person name="Wang J."/>
            <person name="Sieber C.M.K."/>
            <person name="Tom L.M."/>
            <person name="Gardinali P."/>
            <person name="Banfield J.F."/>
            <person name="Atlas R.M."/>
            <person name="Andersen G.L."/>
        </authorList>
    </citation>
    <scope>NUCLEOTIDE SEQUENCE [LARGE SCALE GENOMIC DNA]</scope>
</reference>
<dbReference type="EMBL" id="MAAO01000006">
    <property type="protein sequence ID" value="OUR96121.1"/>
    <property type="molecule type" value="Genomic_DNA"/>
</dbReference>
<evidence type="ECO:0008006" key="9">
    <source>
        <dbReference type="Google" id="ProtNLM"/>
    </source>
</evidence>
<dbReference type="Gene3D" id="1.20.120.160">
    <property type="entry name" value="HPT domain"/>
    <property type="match status" value="1"/>
</dbReference>
<comment type="caution">
    <text evidence="7">The sequence shown here is derived from an EMBL/GenBank/DDBJ whole genome shotgun (WGS) entry which is preliminary data.</text>
</comment>
<evidence type="ECO:0000256" key="4">
    <source>
        <dbReference type="SAM" id="Coils"/>
    </source>
</evidence>
<name>A0A1Y5F9E2_9BACT</name>
<dbReference type="InterPro" id="IPR036641">
    <property type="entry name" value="HPT_dom_sf"/>
</dbReference>
<dbReference type="CDD" id="cd00156">
    <property type="entry name" value="REC"/>
    <property type="match status" value="1"/>
</dbReference>
<gene>
    <name evidence="7" type="ORF">A9Q84_07090</name>
</gene>
<dbReference type="Gene3D" id="3.40.50.2300">
    <property type="match status" value="1"/>
</dbReference>
<dbReference type="PROSITE" id="PS50894">
    <property type="entry name" value="HPT"/>
    <property type="match status" value="1"/>
</dbReference>
<evidence type="ECO:0000313" key="8">
    <source>
        <dbReference type="Proteomes" id="UP000196531"/>
    </source>
</evidence>
<dbReference type="InterPro" id="IPR011006">
    <property type="entry name" value="CheY-like_superfamily"/>
</dbReference>
<dbReference type="PROSITE" id="PS50110">
    <property type="entry name" value="RESPONSE_REGULATORY"/>
    <property type="match status" value="1"/>
</dbReference>
<dbReference type="SMART" id="SM00073">
    <property type="entry name" value="HPT"/>
    <property type="match status" value="1"/>
</dbReference>
<dbReference type="SUPFAM" id="SSF52172">
    <property type="entry name" value="CheY-like"/>
    <property type="match status" value="1"/>
</dbReference>